<evidence type="ECO:0000313" key="2">
    <source>
        <dbReference type="EMBL" id="WKN38096.1"/>
    </source>
</evidence>
<protein>
    <submittedName>
        <fullName evidence="2">Uncharacterized protein</fullName>
    </submittedName>
</protein>
<keyword evidence="1" id="KW-0812">Transmembrane</keyword>
<sequence>MAEIHIERKTRKKPVWPWVLLLLVVLGVVAWLMLADNPTVVNDSENELKINYQQELPDKLAYVFLQ</sequence>
<reference evidence="2" key="2">
    <citation type="journal article" date="2024" name="Antonie Van Leeuwenhoek">
        <title>Roseihalotalea indica gen. nov., sp. nov., a halophilic Bacteroidetes from mesopelagic Southwest Indian Ocean with higher carbohydrate metabolic potential.</title>
        <authorList>
            <person name="Chen B."/>
            <person name="Zhang M."/>
            <person name="Lin D."/>
            <person name="Ye J."/>
            <person name="Tang K."/>
        </authorList>
    </citation>
    <scope>NUCLEOTIDE SEQUENCE</scope>
    <source>
        <strain evidence="2">TK19036</strain>
    </source>
</reference>
<keyword evidence="1" id="KW-0472">Membrane</keyword>
<gene>
    <name evidence="2" type="ORF">K4G66_05195</name>
</gene>
<feature type="transmembrane region" description="Helical" evidence="1">
    <location>
        <begin position="15"/>
        <end position="34"/>
    </location>
</feature>
<name>A0AA49JF49_9BACT</name>
<dbReference type="AlphaFoldDB" id="A0AA49JF49"/>
<reference evidence="2" key="1">
    <citation type="journal article" date="2023" name="Comput. Struct. Biotechnol. J.">
        <title>Discovery of a novel marine Bacteroidetes with a rich repertoire of carbohydrate-active enzymes.</title>
        <authorList>
            <person name="Chen B."/>
            <person name="Liu G."/>
            <person name="Chen Q."/>
            <person name="Wang H."/>
            <person name="Liu L."/>
            <person name="Tang K."/>
        </authorList>
    </citation>
    <scope>NUCLEOTIDE SEQUENCE</scope>
    <source>
        <strain evidence="2">TK19036</strain>
    </source>
</reference>
<dbReference type="EMBL" id="CP120682">
    <property type="protein sequence ID" value="WKN38096.1"/>
    <property type="molecule type" value="Genomic_DNA"/>
</dbReference>
<evidence type="ECO:0000256" key="1">
    <source>
        <dbReference type="SAM" id="Phobius"/>
    </source>
</evidence>
<proteinExistence type="predicted"/>
<organism evidence="2">
    <name type="scientific">Roseihalotalea indica</name>
    <dbReference type="NCBI Taxonomy" id="2867963"/>
    <lineage>
        <taxon>Bacteria</taxon>
        <taxon>Pseudomonadati</taxon>
        <taxon>Bacteroidota</taxon>
        <taxon>Cytophagia</taxon>
        <taxon>Cytophagales</taxon>
        <taxon>Catalimonadaceae</taxon>
        <taxon>Roseihalotalea</taxon>
    </lineage>
</organism>
<keyword evidence="1" id="KW-1133">Transmembrane helix</keyword>
<accession>A0AA49JF49</accession>